<accession>A0A0F2MKJ6</accession>
<dbReference type="EMBL" id="AXCR01000004">
    <property type="protein sequence ID" value="KJR88711.1"/>
    <property type="molecule type" value="Genomic_DNA"/>
</dbReference>
<proteinExistence type="predicted"/>
<comment type="caution">
    <text evidence="2">The sequence shown here is derived from an EMBL/GenBank/DDBJ whole genome shotgun (WGS) entry which is preliminary data.</text>
</comment>
<feature type="region of interest" description="Disordered" evidence="1">
    <location>
        <begin position="1"/>
        <end position="63"/>
    </location>
</feature>
<evidence type="ECO:0000313" key="3">
    <source>
        <dbReference type="Proteomes" id="UP000033710"/>
    </source>
</evidence>
<gene>
    <name evidence="2" type="ORF">SPSK_10827</name>
</gene>
<reference evidence="2 3" key="2">
    <citation type="journal article" date="2015" name="Eukaryot. Cell">
        <title>Asexual propagation of a virulent clone complex in a human and feline outbreak of sporotrichosis.</title>
        <authorList>
            <person name="Teixeira Mde M."/>
            <person name="Rodrigues A.M."/>
            <person name="Tsui C.K."/>
            <person name="de Almeida L.G."/>
            <person name="Van Diepeningen A.D."/>
            <person name="van den Ende B.G."/>
            <person name="Fernandes G.F."/>
            <person name="Kano R."/>
            <person name="Hamelin R.C."/>
            <person name="Lopes-Bezerra L.M."/>
            <person name="Vasconcelos A.T."/>
            <person name="de Hoog S."/>
            <person name="de Camargo Z.P."/>
            <person name="Felipe M.S."/>
        </authorList>
    </citation>
    <scope>NUCLEOTIDE SEQUENCE [LARGE SCALE GENOMIC DNA]</scope>
    <source>
        <strain evidence="2 3">1099-18</strain>
    </source>
</reference>
<evidence type="ECO:0000313" key="2">
    <source>
        <dbReference type="EMBL" id="KJR88711.1"/>
    </source>
</evidence>
<name>A0A0F2MKJ6_SPOSC</name>
<dbReference type="KEGG" id="ssck:SPSK_10827"/>
<protein>
    <submittedName>
        <fullName evidence="2">Uncharacterized protein</fullName>
    </submittedName>
</protein>
<dbReference type="GeneID" id="27672370"/>
<feature type="compositionally biased region" description="Basic and acidic residues" evidence="1">
    <location>
        <begin position="17"/>
        <end position="32"/>
    </location>
</feature>
<evidence type="ECO:0000256" key="1">
    <source>
        <dbReference type="SAM" id="MobiDB-lite"/>
    </source>
</evidence>
<dbReference type="AlphaFoldDB" id="A0A0F2MKJ6"/>
<sequence length="85" mass="9524">MRVGGEDQTARLTRFGLEGKKNGQEKGQATKEGKRKQLRTEHGRDGRRDAKEKNEPRTAPADNFLMHEAIVSMVLGQTSFLPSRS</sequence>
<dbReference type="RefSeq" id="XP_016591387.1">
    <property type="nucleotide sequence ID" value="XM_016737093.1"/>
</dbReference>
<dbReference type="VEuPathDB" id="FungiDB:SPSK_10827"/>
<reference evidence="2 3" key="1">
    <citation type="journal article" date="2014" name="BMC Genomics">
        <title>Comparative genomics of the major fungal agents of human and animal Sporotrichosis: Sporothrix schenckii and Sporothrix brasiliensis.</title>
        <authorList>
            <person name="Teixeira M.M."/>
            <person name="de Almeida L.G."/>
            <person name="Kubitschek-Barreira P."/>
            <person name="Alves F.L."/>
            <person name="Kioshima E.S."/>
            <person name="Abadio A.K."/>
            <person name="Fernandes L."/>
            <person name="Derengowski L.S."/>
            <person name="Ferreira K.S."/>
            <person name="Souza R.C."/>
            <person name="Ruiz J.C."/>
            <person name="de Andrade N.C."/>
            <person name="Paes H.C."/>
            <person name="Nicola A.M."/>
            <person name="Albuquerque P."/>
            <person name="Gerber A.L."/>
            <person name="Martins V.P."/>
            <person name="Peconick L.D."/>
            <person name="Neto A.V."/>
            <person name="Chaucanez C.B."/>
            <person name="Silva P.A."/>
            <person name="Cunha O.L."/>
            <person name="de Oliveira F.F."/>
            <person name="dos Santos T.C."/>
            <person name="Barros A.L."/>
            <person name="Soares M.A."/>
            <person name="de Oliveira L.M."/>
            <person name="Marini M.M."/>
            <person name="Villalobos-Duno H."/>
            <person name="Cunha M.M."/>
            <person name="de Hoog S."/>
            <person name="da Silveira J.F."/>
            <person name="Henrissat B."/>
            <person name="Nino-Vega G.A."/>
            <person name="Cisalpino P.S."/>
            <person name="Mora-Montes H.M."/>
            <person name="Almeida S.R."/>
            <person name="Stajich J.E."/>
            <person name="Lopes-Bezerra L.M."/>
            <person name="Vasconcelos A.T."/>
            <person name="Felipe M.S."/>
        </authorList>
    </citation>
    <scope>NUCLEOTIDE SEQUENCE [LARGE SCALE GENOMIC DNA]</scope>
    <source>
        <strain evidence="2 3">1099-18</strain>
    </source>
</reference>
<dbReference type="Proteomes" id="UP000033710">
    <property type="component" value="Unassembled WGS sequence"/>
</dbReference>
<organism evidence="2 3">
    <name type="scientific">Sporothrix schenckii 1099-18</name>
    <dbReference type="NCBI Taxonomy" id="1397361"/>
    <lineage>
        <taxon>Eukaryota</taxon>
        <taxon>Fungi</taxon>
        <taxon>Dikarya</taxon>
        <taxon>Ascomycota</taxon>
        <taxon>Pezizomycotina</taxon>
        <taxon>Sordariomycetes</taxon>
        <taxon>Sordariomycetidae</taxon>
        <taxon>Ophiostomatales</taxon>
        <taxon>Ophiostomataceae</taxon>
        <taxon>Sporothrix</taxon>
    </lineage>
</organism>
<feature type="compositionally biased region" description="Basic and acidic residues" evidence="1">
    <location>
        <begin position="38"/>
        <end position="56"/>
    </location>
</feature>